<dbReference type="Gene3D" id="3.30.2290.10">
    <property type="entry name" value="PmbA/TldD superfamily"/>
    <property type="match status" value="1"/>
</dbReference>
<protein>
    <submittedName>
        <fullName evidence="8">TldD protein</fullName>
    </submittedName>
</protein>
<dbReference type="GO" id="GO:0006508">
    <property type="term" value="P:proteolysis"/>
    <property type="evidence" value="ECO:0007669"/>
    <property type="project" value="UniProtKB-KW"/>
</dbReference>
<dbReference type="Pfam" id="PF01523">
    <property type="entry name" value="PmbA_TldD_1st"/>
    <property type="match status" value="1"/>
</dbReference>
<dbReference type="PANTHER" id="PTHR30624">
    <property type="entry name" value="UNCHARACTERIZED PROTEIN TLDD AND PMBA"/>
    <property type="match status" value="1"/>
</dbReference>
<evidence type="ECO:0000256" key="3">
    <source>
        <dbReference type="ARBA" id="ARBA00022801"/>
    </source>
</evidence>
<dbReference type="Pfam" id="PF19290">
    <property type="entry name" value="PmbA_TldD_2nd"/>
    <property type="match status" value="1"/>
</dbReference>
<evidence type="ECO:0000313" key="9">
    <source>
        <dbReference type="Proteomes" id="UP000198619"/>
    </source>
</evidence>
<reference evidence="8 9" key="1">
    <citation type="submission" date="2016-10" db="EMBL/GenBank/DDBJ databases">
        <authorList>
            <person name="de Groot N.N."/>
        </authorList>
    </citation>
    <scope>NUCLEOTIDE SEQUENCE [LARGE SCALE GENOMIC DNA]</scope>
    <source>
        <strain evidence="8 9">DSM 12271</strain>
    </source>
</reference>
<dbReference type="InterPro" id="IPR045570">
    <property type="entry name" value="Metalloprtase-TldD/E_cen_dom"/>
</dbReference>
<feature type="domain" description="Metalloprotease TldD/E N-terminal" evidence="5">
    <location>
        <begin position="20"/>
        <end position="82"/>
    </location>
</feature>
<keyword evidence="3" id="KW-0378">Hydrolase</keyword>
<evidence type="ECO:0000256" key="1">
    <source>
        <dbReference type="ARBA" id="ARBA00005836"/>
    </source>
</evidence>
<evidence type="ECO:0000259" key="7">
    <source>
        <dbReference type="Pfam" id="PF19290"/>
    </source>
</evidence>
<keyword evidence="2" id="KW-0645">Protease</keyword>
<dbReference type="InterPro" id="IPR045569">
    <property type="entry name" value="Metalloprtase-TldD/E_C"/>
</dbReference>
<dbReference type="GO" id="GO:0005829">
    <property type="term" value="C:cytosol"/>
    <property type="evidence" value="ECO:0007669"/>
    <property type="project" value="TreeGrafter"/>
</dbReference>
<dbReference type="OrthoDB" id="9803213at2"/>
<dbReference type="AlphaFoldDB" id="A0A1I0Z324"/>
<keyword evidence="4" id="KW-0482">Metalloprotease</keyword>
<dbReference type="InterPro" id="IPR036059">
    <property type="entry name" value="TldD/PmbA_sf"/>
</dbReference>
<organism evidence="8 9">
    <name type="scientific">Clostridium frigidicarnis</name>
    <dbReference type="NCBI Taxonomy" id="84698"/>
    <lineage>
        <taxon>Bacteria</taxon>
        <taxon>Bacillati</taxon>
        <taxon>Bacillota</taxon>
        <taxon>Clostridia</taxon>
        <taxon>Eubacteriales</taxon>
        <taxon>Clostridiaceae</taxon>
        <taxon>Clostridium</taxon>
    </lineage>
</organism>
<dbReference type="Proteomes" id="UP000198619">
    <property type="component" value="Unassembled WGS sequence"/>
</dbReference>
<dbReference type="InterPro" id="IPR002510">
    <property type="entry name" value="Metalloprtase-TldD/E_N"/>
</dbReference>
<dbReference type="SUPFAM" id="SSF111283">
    <property type="entry name" value="Putative modulator of DNA gyrase, PmbA/TldD"/>
    <property type="match status" value="1"/>
</dbReference>
<evidence type="ECO:0000256" key="2">
    <source>
        <dbReference type="ARBA" id="ARBA00022670"/>
    </source>
</evidence>
<evidence type="ECO:0000256" key="4">
    <source>
        <dbReference type="ARBA" id="ARBA00023049"/>
    </source>
</evidence>
<evidence type="ECO:0000259" key="5">
    <source>
        <dbReference type="Pfam" id="PF01523"/>
    </source>
</evidence>
<dbReference type="Pfam" id="PF19289">
    <property type="entry name" value="PmbA_TldD_3rd"/>
    <property type="match status" value="1"/>
</dbReference>
<dbReference type="InterPro" id="IPR035068">
    <property type="entry name" value="TldD/PmbA_N"/>
</dbReference>
<feature type="domain" description="Metalloprotease TldD/E C-terminal" evidence="6">
    <location>
        <begin position="230"/>
        <end position="474"/>
    </location>
</feature>
<sequence>MRQAINEVLKYLKSQNINYADIRIVDRRNEYIETEDLKVDNLSNSRSKGVGIKVIYDGSLGFASSQQINDLPKIADKALEIAKASRKLQKEKIMLSPKDIIVDNYTTPIAIDPFTVSKKEKLNLLLNAEKEMRKGRNLFKTKATMMFQKEEKIFADTEGSYITQTLYESGAGIQAIAANENDMQIRSYPQAGGNHGTGGYEYVLGLNLLENANKTGKEADLLLNAEQCPSGKFDLVIDSTQMELQIHESIGHPVELDRIFGSEAAYAGMSFVTVDKRDNKFKYGSEHITIVADGTLKNGLGTFGYDDDGVKAHKTVIIDKGILKNFLTSRDTAYKIGEQSNGTNRADGWSNIPIIRMTNISLMPGHYEFDELIGGVKYGFYLCNNKSWSIDDKRVNFQFASEIAYEIRDGKLTGKIFKNAIYTGITEEFWRSCDGVCNEKYWKLYGTPNCGKGQPQQIAHVGHGSSPARFRNVKVGVKDVK</sequence>
<dbReference type="PANTHER" id="PTHR30624:SF10">
    <property type="entry name" value="CONSERVED PROTEIN"/>
    <property type="match status" value="1"/>
</dbReference>
<proteinExistence type="inferred from homology"/>
<dbReference type="EMBL" id="FOKI01000016">
    <property type="protein sequence ID" value="SFB18838.1"/>
    <property type="molecule type" value="Genomic_DNA"/>
</dbReference>
<dbReference type="STRING" id="84698.SAMN04488528_101662"/>
<feature type="domain" description="Metalloprotease TldD/E central" evidence="7">
    <location>
        <begin position="112"/>
        <end position="219"/>
    </location>
</feature>
<dbReference type="InterPro" id="IPR051463">
    <property type="entry name" value="Peptidase_U62_metallo"/>
</dbReference>
<evidence type="ECO:0000259" key="6">
    <source>
        <dbReference type="Pfam" id="PF19289"/>
    </source>
</evidence>
<dbReference type="FunFam" id="3.30.2290.10:FF:000003">
    <property type="entry name" value="Zinc-dependent protease, TldD/PmbA family"/>
    <property type="match status" value="1"/>
</dbReference>
<comment type="similarity">
    <text evidence="1">Belongs to the peptidase U62 family.</text>
</comment>
<dbReference type="RefSeq" id="WP_090041470.1">
    <property type="nucleotide sequence ID" value="NZ_FOKI01000016.1"/>
</dbReference>
<keyword evidence="9" id="KW-1185">Reference proteome</keyword>
<gene>
    <name evidence="8" type="ORF">SAMN04488528_101662</name>
</gene>
<evidence type="ECO:0000313" key="8">
    <source>
        <dbReference type="EMBL" id="SFB18838.1"/>
    </source>
</evidence>
<name>A0A1I0Z324_9CLOT</name>
<dbReference type="GO" id="GO:0008237">
    <property type="term" value="F:metallopeptidase activity"/>
    <property type="evidence" value="ECO:0007669"/>
    <property type="project" value="UniProtKB-KW"/>
</dbReference>
<accession>A0A1I0Z324</accession>